<feature type="region of interest" description="Disordered" evidence="12">
    <location>
        <begin position="1276"/>
        <end position="1303"/>
    </location>
</feature>
<feature type="region of interest" description="Disordered" evidence="12">
    <location>
        <begin position="588"/>
        <end position="713"/>
    </location>
</feature>
<keyword evidence="7" id="KW-0067">ATP-binding</keyword>
<evidence type="ECO:0000256" key="7">
    <source>
        <dbReference type="ARBA" id="ARBA00022840"/>
    </source>
</evidence>
<dbReference type="GO" id="GO:0034227">
    <property type="term" value="P:tRNA thio-modification"/>
    <property type="evidence" value="ECO:0007669"/>
    <property type="project" value="UniProtKB-UniRule"/>
</dbReference>
<dbReference type="Proteomes" id="UP000320333">
    <property type="component" value="Unassembled WGS sequence"/>
</dbReference>
<evidence type="ECO:0000256" key="8">
    <source>
        <dbReference type="ARBA" id="ARBA00023117"/>
    </source>
</evidence>
<evidence type="ECO:0000256" key="2">
    <source>
        <dbReference type="ARBA" id="ARBA00022490"/>
    </source>
</evidence>
<keyword evidence="2 9" id="KW-0963">Cytoplasm</keyword>
<accession>A0A507FE17</accession>
<dbReference type="GO" id="GO:0016887">
    <property type="term" value="F:ATP hydrolysis activity"/>
    <property type="evidence" value="ECO:0007669"/>
    <property type="project" value="InterPro"/>
</dbReference>
<dbReference type="GO" id="GO:0005634">
    <property type="term" value="C:nucleus"/>
    <property type="evidence" value="ECO:0007669"/>
    <property type="project" value="TreeGrafter"/>
</dbReference>
<dbReference type="OrthoDB" id="5421at2759"/>
<feature type="compositionally biased region" description="Basic and acidic residues" evidence="12">
    <location>
        <begin position="366"/>
        <end position="377"/>
    </location>
</feature>
<dbReference type="InterPro" id="IPR012675">
    <property type="entry name" value="Beta-grasp_dom_sf"/>
</dbReference>
<evidence type="ECO:0000313" key="14">
    <source>
        <dbReference type="EMBL" id="TPX73518.1"/>
    </source>
</evidence>
<dbReference type="PANTHER" id="PTHR23069">
    <property type="entry name" value="AAA DOMAIN-CONTAINING"/>
    <property type="match status" value="1"/>
</dbReference>
<dbReference type="Pfam" id="PF00004">
    <property type="entry name" value="AAA"/>
    <property type="match status" value="1"/>
</dbReference>
<proteinExistence type="inferred from homology"/>
<dbReference type="CDD" id="cd01764">
    <property type="entry name" value="Ubl_Urm1"/>
    <property type="match status" value="1"/>
</dbReference>
<dbReference type="UniPathway" id="UPA00988"/>
<protein>
    <recommendedName>
        <fullName evidence="9 11">Ubiquitin-related modifier 1</fullName>
    </recommendedName>
</protein>
<evidence type="ECO:0000313" key="15">
    <source>
        <dbReference type="Proteomes" id="UP000320333"/>
    </source>
</evidence>
<feature type="compositionally biased region" description="Basic and acidic residues" evidence="12">
    <location>
        <begin position="244"/>
        <end position="268"/>
    </location>
</feature>
<dbReference type="InterPro" id="IPR015221">
    <property type="entry name" value="Urm1"/>
</dbReference>
<dbReference type="SUPFAM" id="SSF54285">
    <property type="entry name" value="MoaD/ThiS"/>
    <property type="match status" value="1"/>
</dbReference>
<dbReference type="InterPro" id="IPR016155">
    <property type="entry name" value="Mopterin_synth/thiamin_S_b"/>
</dbReference>
<dbReference type="InterPro" id="IPR001487">
    <property type="entry name" value="Bromodomain"/>
</dbReference>
<comment type="PTM">
    <text evidence="9">C-terminal thiocarboxylation occurs in 2 steps, it is first acyl-adenylated (-COAMP) via the hesA/moeB/thiF part of UBA4, then thiocarboxylated (-COSH) via the rhodanese domain of UBA4.</text>
</comment>
<keyword evidence="5" id="KW-0547">Nucleotide-binding</keyword>
<dbReference type="GO" id="GO:0045815">
    <property type="term" value="P:transcription initiation-coupled chromatin remodeling"/>
    <property type="evidence" value="ECO:0007669"/>
    <property type="project" value="TreeGrafter"/>
</dbReference>
<dbReference type="InterPro" id="IPR003593">
    <property type="entry name" value="AAA+_ATPase"/>
</dbReference>
<feature type="compositionally biased region" description="Low complexity" evidence="12">
    <location>
        <begin position="514"/>
        <end position="528"/>
    </location>
</feature>
<evidence type="ECO:0000256" key="6">
    <source>
        <dbReference type="ARBA" id="ARBA00022786"/>
    </source>
</evidence>
<feature type="domain" description="Bromo" evidence="13">
    <location>
        <begin position="1332"/>
        <end position="1402"/>
    </location>
</feature>
<dbReference type="PROSITE" id="PS00674">
    <property type="entry name" value="AAA"/>
    <property type="match status" value="1"/>
</dbReference>
<dbReference type="SUPFAM" id="SSF52540">
    <property type="entry name" value="P-loop containing nucleoside triphosphate hydrolases"/>
    <property type="match status" value="2"/>
</dbReference>
<evidence type="ECO:0000256" key="5">
    <source>
        <dbReference type="ARBA" id="ARBA00022741"/>
    </source>
</evidence>
<feature type="region of interest" description="Disordered" evidence="12">
    <location>
        <begin position="1478"/>
        <end position="1575"/>
    </location>
</feature>
<evidence type="ECO:0000256" key="1">
    <source>
        <dbReference type="ARBA" id="ARBA00006914"/>
    </source>
</evidence>
<comment type="similarity">
    <text evidence="9 11">Belongs to the URM1 family.</text>
</comment>
<evidence type="ECO:0000256" key="11">
    <source>
        <dbReference type="RuleBase" id="RU361182"/>
    </source>
</evidence>
<evidence type="ECO:0000256" key="4">
    <source>
        <dbReference type="ARBA" id="ARBA00022694"/>
    </source>
</evidence>
<dbReference type="SUPFAM" id="SSF47370">
    <property type="entry name" value="Bromodomain"/>
    <property type="match status" value="1"/>
</dbReference>
<dbReference type="InterPro" id="IPR036427">
    <property type="entry name" value="Bromodomain-like_sf"/>
</dbReference>
<dbReference type="Pfam" id="PF00439">
    <property type="entry name" value="Bromodomain"/>
    <property type="match status" value="1"/>
</dbReference>
<dbReference type="InterPro" id="IPR003960">
    <property type="entry name" value="ATPase_AAA_CS"/>
</dbReference>
<evidence type="ECO:0000256" key="12">
    <source>
        <dbReference type="SAM" id="MobiDB-lite"/>
    </source>
</evidence>
<feature type="compositionally biased region" description="Acidic residues" evidence="12">
    <location>
        <begin position="466"/>
        <end position="485"/>
    </location>
</feature>
<dbReference type="GO" id="GO:0002098">
    <property type="term" value="P:tRNA wobble uridine modification"/>
    <property type="evidence" value="ECO:0007669"/>
    <property type="project" value="UniProtKB-UniRule"/>
</dbReference>
<evidence type="ECO:0000256" key="9">
    <source>
        <dbReference type="HAMAP-Rule" id="MF_03048"/>
    </source>
</evidence>
<dbReference type="PANTHER" id="PTHR23069:SF0">
    <property type="entry name" value="TAT-BINDING HOMOLOG 7"/>
    <property type="match status" value="1"/>
</dbReference>
<dbReference type="GO" id="GO:0005524">
    <property type="term" value="F:ATP binding"/>
    <property type="evidence" value="ECO:0007669"/>
    <property type="project" value="UniProtKB-KW"/>
</dbReference>
<dbReference type="Pfam" id="PF09138">
    <property type="entry name" value="Urm1"/>
    <property type="match status" value="1"/>
</dbReference>
<keyword evidence="15" id="KW-1185">Reference proteome</keyword>
<feature type="region of interest" description="Disordered" evidence="12">
    <location>
        <begin position="404"/>
        <end position="558"/>
    </location>
</feature>
<sequence length="1720" mass="193118">MELLFDNQRSIKAQLPDAVTTMRHLIAHTKETYLKERPELFVQGDTVRAGILVLINDADWELEGELEYELQPRDVIVFITLWRCFETTHLDCWAMIGPAHSEANIEMDTERDADAYLAAGHLGVEQPVAPDSNPNAARQREDYEPSSYEIDEHKRRKLNHEAILLDDIFPEPILAPIIASTKFQAPPGHASLSNEDLQVGVGSNAKYSLRTRREKPAPIYVPEYNTRTRSSRDSFERNASPPPRQRDRDRSFHAKIEGMSGHRPETRGVRTSYIEPTSDDEEFQSYVPSARPRSSRQLASASAYQTDRPSSAESISARRSTRRNSELREEDDINFDGRLRRRSSRGSSVPVEDSHFPVRAAKNARRLSESSEDHMKNEGAGMGADGDSNAAVVSANKPYPKKISLKFKSNSNEDVTQGEDEALGENNEPTGVAPSTKNTRRRRIEDNDEEDEDVDEYADSLKDVDFQLEDGNAESEDEFNSDNEDAPTRGRRKAPRVYSDKPRYNSHPSAIEDGYSNGGRNLRSRSGGDPQRHRNNANGVTDDAFAQEKEAQKKLREEAKLSRERRLRLRRARNDGFEELEDLDLLNTDLDHDGDDEFDSSGRPRRRLRPRGEKVDYSRQLHPGAGWNGQPIGAIQSDRTRSRFNNRGGGNGFGRSGGGGRNPDERAFSYKPGRYGRDANPLDSSDDDGNGNANIDRSNARRQGGDRTVNRGNNIEPINIMEIMRAQEHAIMKDLPEEERKKYEQNARLFRKNGGKDLADTDPVSTSTINFDSIGGLEDHIRSLKEMVVMPLLYPEIFSGFQISAPRGVLFHGPPGTGKTLMARALASSCSTSTQKVAFFMRKGADVLSKWVGESERQLRLLFEEAKTYQPSIIFFDEIDGLAPVRSSKQDQIHASIVSTLLALMDGLDSRGQVVVIGATNRIDAIDPALRRPGRFDRELYFPLPTEPARKKIISITTSKWNPPVSEKLLDDLAKSTRGYCGADVRALCTEAALNAVQRSFPEIYESSHKLEISTSDIIVTAEDFSKSMKRIIPSTQRTSTVYSSPIPVHLKPLVQSPFIEITKTLDVLCPMLKQVAEANVSGFMADSQVGNSGPGPLQQLSNSYLSYAFSFQPRLLICGEAGMGQRLLGPAALEVLESQKVYIQSLDLSTLLNDSSRTVDAAIIQLFHEMKRHRPAVLFIPDIDIWWETLSEAAQFVFVSLIERDPMNPVMILATCEALFQELKPELQGLIQGRLGSFSGIEGWKRVIVATKPDQDARKQFFNELIESVKKPPALRTSNPAKLRRKKPLKRAPSPPPRELTEEEAHALFEHDETLRRQLRLELRFIVTDLKRNKKFNDFLRPVDPDAFPDYYETVRDPMDLETLLWKINDRQYAVLDDFIDDFECIVNSAEEYNEPGSAIVAKAYDLLDTFMMYINTLQKNEPQFLWELKQSCMRCNLVNEQRRRRGADILGKSRDAALARRKAELDKLNENAALKRSDFDSNGDNGGMEAEDDGRNTPVGMKDDAGVSSPPSVAKRVIRIIASDDEDDEADAQPTSIKPDEKKLALSDESDKSNMVVDPHHVDKSADDGSNENDVRETVVVADLEENGEAADIDPLQNLFQDEMEAQPEVKGQEEPVIENVVEPVVDTAIVMTEEKSDSEMEVEEPLPDFIVNENALENLANDLVYRTEDWSVSDLEGLGVALCGAVFRNSASWDRAEMIQELCSVLDKAEEAWKVKV</sequence>
<evidence type="ECO:0000256" key="10">
    <source>
        <dbReference type="PROSITE-ProRule" id="PRU00035"/>
    </source>
</evidence>
<dbReference type="GO" id="GO:0032447">
    <property type="term" value="P:protein urmylation"/>
    <property type="evidence" value="ECO:0007669"/>
    <property type="project" value="UniProtKB-UniRule"/>
</dbReference>
<organism evidence="14 15">
    <name type="scientific">Chytriomyces confervae</name>
    <dbReference type="NCBI Taxonomy" id="246404"/>
    <lineage>
        <taxon>Eukaryota</taxon>
        <taxon>Fungi</taxon>
        <taxon>Fungi incertae sedis</taxon>
        <taxon>Chytridiomycota</taxon>
        <taxon>Chytridiomycota incertae sedis</taxon>
        <taxon>Chytridiomycetes</taxon>
        <taxon>Chytridiales</taxon>
        <taxon>Chytriomycetaceae</taxon>
        <taxon>Chytriomyces</taxon>
    </lineage>
</organism>
<keyword evidence="3 9" id="KW-1017">Isopeptide bond</keyword>
<name>A0A507FE17_9FUNG</name>
<feature type="region of interest" description="Disordered" evidence="12">
    <location>
        <begin position="124"/>
        <end position="150"/>
    </location>
</feature>
<dbReference type="InterPro" id="IPR003959">
    <property type="entry name" value="ATPase_AAA_core"/>
</dbReference>
<feature type="compositionally biased region" description="Basic and acidic residues" evidence="12">
    <location>
        <begin position="1540"/>
        <end position="1575"/>
    </location>
</feature>
<dbReference type="PROSITE" id="PS50014">
    <property type="entry name" value="BROMODOMAIN_2"/>
    <property type="match status" value="1"/>
</dbReference>
<dbReference type="InterPro" id="IPR041569">
    <property type="entry name" value="AAA_lid_3"/>
</dbReference>
<reference evidence="14 15" key="1">
    <citation type="journal article" date="2019" name="Sci. Rep.">
        <title>Comparative genomics of chytrid fungi reveal insights into the obligate biotrophic and pathogenic lifestyle of Synchytrium endobioticum.</title>
        <authorList>
            <person name="van de Vossenberg B.T.L.H."/>
            <person name="Warris S."/>
            <person name="Nguyen H.D.T."/>
            <person name="van Gent-Pelzer M.P.E."/>
            <person name="Joly D.L."/>
            <person name="van de Geest H.C."/>
            <person name="Bonants P.J.M."/>
            <person name="Smith D.S."/>
            <person name="Levesque C.A."/>
            <person name="van der Lee T.A.J."/>
        </authorList>
    </citation>
    <scope>NUCLEOTIDE SEQUENCE [LARGE SCALE GENOMIC DNA]</scope>
    <source>
        <strain evidence="14 15">CBS 675.73</strain>
    </source>
</reference>
<dbReference type="Gene3D" id="3.40.50.300">
    <property type="entry name" value="P-loop containing nucleotide triphosphate hydrolases"/>
    <property type="match status" value="2"/>
</dbReference>
<keyword evidence="6 9" id="KW-0833">Ubl conjugation pathway</keyword>
<dbReference type="GO" id="GO:0003682">
    <property type="term" value="F:chromatin binding"/>
    <property type="evidence" value="ECO:0007669"/>
    <property type="project" value="TreeGrafter"/>
</dbReference>
<dbReference type="Gene3D" id="1.10.8.60">
    <property type="match status" value="2"/>
</dbReference>
<dbReference type="SMART" id="SM00297">
    <property type="entry name" value="BROMO"/>
    <property type="match status" value="1"/>
</dbReference>
<dbReference type="Pfam" id="PF17862">
    <property type="entry name" value="AAA_lid_3"/>
    <property type="match status" value="1"/>
</dbReference>
<dbReference type="STRING" id="246404.A0A507FE17"/>
<feature type="compositionally biased region" description="Basic and acidic residues" evidence="12">
    <location>
        <begin position="610"/>
        <end position="619"/>
    </location>
</feature>
<dbReference type="InterPro" id="IPR027417">
    <property type="entry name" value="P-loop_NTPase"/>
</dbReference>
<dbReference type="FunFam" id="3.40.50.300:FF:000061">
    <property type="entry name" value="ATPase family, AAA domain-containing 2"/>
    <property type="match status" value="1"/>
</dbReference>
<comment type="pathway">
    <text evidence="9 11">tRNA modification; 5-methoxycarbonylmethyl-2-thiouridine-tRNA biosynthesis.</text>
</comment>
<evidence type="ECO:0000259" key="13">
    <source>
        <dbReference type="PROSITE" id="PS50014"/>
    </source>
</evidence>
<keyword evidence="8 10" id="KW-0103">Bromodomain</keyword>
<dbReference type="SMART" id="SM00382">
    <property type="entry name" value="AAA"/>
    <property type="match status" value="1"/>
</dbReference>
<feature type="compositionally biased region" description="Acidic residues" evidence="12">
    <location>
        <begin position="446"/>
        <end position="458"/>
    </location>
</feature>
<dbReference type="HAMAP" id="MF_03048">
    <property type="entry name" value="Urm1"/>
    <property type="match status" value="1"/>
</dbReference>
<dbReference type="EMBL" id="QEAP01000181">
    <property type="protein sequence ID" value="TPX73518.1"/>
    <property type="molecule type" value="Genomic_DNA"/>
</dbReference>
<comment type="similarity">
    <text evidence="1">Belongs to the AAA ATPase family.</text>
</comment>
<comment type="subcellular location">
    <subcellularLocation>
        <location evidence="9 11">Cytoplasm</location>
    </subcellularLocation>
</comment>
<dbReference type="Gene3D" id="3.10.20.30">
    <property type="match status" value="1"/>
</dbReference>
<comment type="caution">
    <text evidence="9">Lacks conserved residue(s) required for the propagation of feature annotation.</text>
</comment>
<dbReference type="InterPro" id="IPR045199">
    <property type="entry name" value="ATAD2-like"/>
</dbReference>
<feature type="compositionally biased region" description="Polar residues" evidence="12">
    <location>
        <begin position="427"/>
        <end position="437"/>
    </location>
</feature>
<feature type="compositionally biased region" description="Polar residues" evidence="12">
    <location>
        <begin position="295"/>
        <end position="318"/>
    </location>
</feature>
<comment type="caution">
    <text evidence="14">The sequence shown here is derived from an EMBL/GenBank/DDBJ whole genome shotgun (WGS) entry which is preliminary data.</text>
</comment>
<feature type="compositionally biased region" description="Gly residues" evidence="12">
    <location>
        <begin position="647"/>
        <end position="661"/>
    </location>
</feature>
<dbReference type="GO" id="GO:0042393">
    <property type="term" value="F:histone binding"/>
    <property type="evidence" value="ECO:0007669"/>
    <property type="project" value="TreeGrafter"/>
</dbReference>
<dbReference type="GO" id="GO:0006334">
    <property type="term" value="P:nucleosome assembly"/>
    <property type="evidence" value="ECO:0007669"/>
    <property type="project" value="TreeGrafter"/>
</dbReference>
<comment type="function">
    <text evidence="9">Acts as a sulfur carrier required for 2-thiolation of mcm(5)S(2)U at tRNA wobble positions of cytosolic tRNA(Lys), tRNA(Glu) and tRNA(Gln). Serves as sulfur donor in tRNA 2-thiolation reaction by being thiocarboxylated (-COSH) at its C-terminus by the MOCS3 homolog UBA4. The sulfur is then transferred to tRNA to form 2-thiolation of mcm(5)S(2)U. Prior mcm(5) tRNA modification by the elongator complex is required for 2-thiolation. Also acts as a ubiquitin-like protein (UBL) that is covalently conjugated via an isopeptide bond to lysine residues of target proteins such as AHP1. The thiocarboxylated form serves as substrate for conjugation and oxidative stress specifically induces the formation of UBL-protein conjugates.</text>
</comment>
<dbReference type="GO" id="GO:0005829">
    <property type="term" value="C:cytosol"/>
    <property type="evidence" value="ECO:0007669"/>
    <property type="project" value="UniProtKB-UniRule"/>
</dbReference>
<feature type="compositionally biased region" description="Basic and acidic residues" evidence="12">
    <location>
        <begin position="546"/>
        <end position="558"/>
    </location>
</feature>
<gene>
    <name evidence="9" type="primary">URM1</name>
    <name evidence="14" type="ORF">CcCBS67573_g05222</name>
</gene>
<evidence type="ECO:0000256" key="3">
    <source>
        <dbReference type="ARBA" id="ARBA00022499"/>
    </source>
</evidence>
<feature type="region of interest" description="Disordered" evidence="12">
    <location>
        <begin position="210"/>
        <end position="392"/>
    </location>
</feature>
<keyword evidence="4 9" id="KW-0819">tRNA processing</keyword>
<dbReference type="Gene3D" id="1.20.920.10">
    <property type="entry name" value="Bromodomain-like"/>
    <property type="match status" value="1"/>
</dbReference>
<dbReference type="PRINTS" id="PR00503">
    <property type="entry name" value="BROMODOMAIN"/>
</dbReference>
<dbReference type="GO" id="GO:0006337">
    <property type="term" value="P:nucleosome disassembly"/>
    <property type="evidence" value="ECO:0007669"/>
    <property type="project" value="TreeGrafter"/>
</dbReference>